<evidence type="ECO:0000313" key="2">
    <source>
        <dbReference type="Proteomes" id="UP000199584"/>
    </source>
</evidence>
<dbReference type="OrthoDB" id="189537at2"/>
<dbReference type="RefSeq" id="WP_092483039.1">
    <property type="nucleotide sequence ID" value="NZ_FOYM01000011.1"/>
</dbReference>
<dbReference type="SUPFAM" id="SSF50494">
    <property type="entry name" value="Trypsin-like serine proteases"/>
    <property type="match status" value="1"/>
</dbReference>
<dbReference type="EMBL" id="FOYM01000011">
    <property type="protein sequence ID" value="SFR05287.1"/>
    <property type="molecule type" value="Genomic_DNA"/>
</dbReference>
<organism evidence="1 2">
    <name type="scientific">Desulfoscipio geothermicus DSM 3669</name>
    <dbReference type="NCBI Taxonomy" id="1121426"/>
    <lineage>
        <taxon>Bacteria</taxon>
        <taxon>Bacillati</taxon>
        <taxon>Bacillota</taxon>
        <taxon>Clostridia</taxon>
        <taxon>Eubacteriales</taxon>
        <taxon>Desulfallaceae</taxon>
        <taxon>Desulfoscipio</taxon>
    </lineage>
</organism>
<dbReference type="Gene3D" id="2.40.10.10">
    <property type="entry name" value="Trypsin-like serine proteases"/>
    <property type="match status" value="1"/>
</dbReference>
<dbReference type="Proteomes" id="UP000199584">
    <property type="component" value="Unassembled WGS sequence"/>
</dbReference>
<sequence length="122" mass="12878">MPFTQLYRQVKDSVVQVIAPNGQTPVSFGTGSVIDDGLKVLTCAHCIVPNTTTAIVDPRHPNQAISESVLFSDVNLDIAILEFQQAVGTSVAFTNSNNCTVGNGAAVIGYLHQDLAGTWCAT</sequence>
<evidence type="ECO:0000313" key="1">
    <source>
        <dbReference type="EMBL" id="SFR05287.1"/>
    </source>
</evidence>
<dbReference type="AlphaFoldDB" id="A0A1I6DIS4"/>
<dbReference type="InterPro" id="IPR009003">
    <property type="entry name" value="Peptidase_S1_PA"/>
</dbReference>
<accession>A0A1I6DIS4</accession>
<keyword evidence="2" id="KW-1185">Reference proteome</keyword>
<dbReference type="InterPro" id="IPR043504">
    <property type="entry name" value="Peptidase_S1_PA_chymotrypsin"/>
</dbReference>
<dbReference type="STRING" id="39060.SAMN05660706_111113"/>
<protein>
    <submittedName>
        <fullName evidence="1">Trypsin-like peptidase domain-containing protein</fullName>
    </submittedName>
</protein>
<name>A0A1I6DIS4_9FIRM</name>
<proteinExistence type="predicted"/>
<dbReference type="Pfam" id="PF13365">
    <property type="entry name" value="Trypsin_2"/>
    <property type="match status" value="1"/>
</dbReference>
<gene>
    <name evidence="1" type="ORF">SAMN05660706_111113</name>
</gene>
<reference evidence="2" key="1">
    <citation type="submission" date="2016-10" db="EMBL/GenBank/DDBJ databases">
        <authorList>
            <person name="Varghese N."/>
            <person name="Submissions S."/>
        </authorList>
    </citation>
    <scope>NUCLEOTIDE SEQUENCE [LARGE SCALE GENOMIC DNA]</scope>
    <source>
        <strain evidence="2">DSM 3669</strain>
    </source>
</reference>